<accession>A0A9P6EJD2</accession>
<reference evidence="1" key="1">
    <citation type="submission" date="2020-11" db="EMBL/GenBank/DDBJ databases">
        <authorList>
            <consortium name="DOE Joint Genome Institute"/>
            <person name="Ahrendt S."/>
            <person name="Riley R."/>
            <person name="Andreopoulos W."/>
            <person name="Labutti K."/>
            <person name="Pangilinan J."/>
            <person name="Ruiz-Duenas F.J."/>
            <person name="Barrasa J.M."/>
            <person name="Sanchez-Garcia M."/>
            <person name="Camarero S."/>
            <person name="Miyauchi S."/>
            <person name="Serrano A."/>
            <person name="Linde D."/>
            <person name="Babiker R."/>
            <person name="Drula E."/>
            <person name="Ayuso-Fernandez I."/>
            <person name="Pacheco R."/>
            <person name="Padilla G."/>
            <person name="Ferreira P."/>
            <person name="Barriuso J."/>
            <person name="Kellner H."/>
            <person name="Castanera R."/>
            <person name="Alfaro M."/>
            <person name="Ramirez L."/>
            <person name="Pisabarro A.G."/>
            <person name="Kuo A."/>
            <person name="Tritt A."/>
            <person name="Lipzen A."/>
            <person name="He G."/>
            <person name="Yan M."/>
            <person name="Ng V."/>
            <person name="Cullen D."/>
            <person name="Martin F."/>
            <person name="Rosso M.-N."/>
            <person name="Henrissat B."/>
            <person name="Hibbett D."/>
            <person name="Martinez A.T."/>
            <person name="Grigoriev I.V."/>
        </authorList>
    </citation>
    <scope>NUCLEOTIDE SEQUENCE</scope>
    <source>
        <strain evidence="1">CBS 506.95</strain>
    </source>
</reference>
<evidence type="ECO:0000313" key="2">
    <source>
        <dbReference type="Proteomes" id="UP000807306"/>
    </source>
</evidence>
<gene>
    <name evidence="1" type="ORF">CPB83DRAFT_925422</name>
</gene>
<protein>
    <submittedName>
        <fullName evidence="1">Uncharacterized protein</fullName>
    </submittedName>
</protein>
<keyword evidence="2" id="KW-1185">Reference proteome</keyword>
<dbReference type="AlphaFoldDB" id="A0A9P6EJD2"/>
<organism evidence="1 2">
    <name type="scientific">Crepidotus variabilis</name>
    <dbReference type="NCBI Taxonomy" id="179855"/>
    <lineage>
        <taxon>Eukaryota</taxon>
        <taxon>Fungi</taxon>
        <taxon>Dikarya</taxon>
        <taxon>Basidiomycota</taxon>
        <taxon>Agaricomycotina</taxon>
        <taxon>Agaricomycetes</taxon>
        <taxon>Agaricomycetidae</taxon>
        <taxon>Agaricales</taxon>
        <taxon>Agaricineae</taxon>
        <taxon>Crepidotaceae</taxon>
        <taxon>Crepidotus</taxon>
    </lineage>
</organism>
<dbReference type="OrthoDB" id="3350591at2759"/>
<dbReference type="EMBL" id="MU157843">
    <property type="protein sequence ID" value="KAF9529963.1"/>
    <property type="molecule type" value="Genomic_DNA"/>
</dbReference>
<name>A0A9P6EJD2_9AGAR</name>
<dbReference type="Proteomes" id="UP000807306">
    <property type="component" value="Unassembled WGS sequence"/>
</dbReference>
<sequence length="154" mass="18634">MRSTFESYIRRVKSEDTSWCWCRWKRGREMAEEWCWCWMIIEDHRRSLKMERRKRRRKEEREGEGEAEVWIKRCAKLLHRLSKTHGEGVSQNDMADEKHWKGAKGFSVERWNFWKEILDVITVSEQASKRTRLTARDLKAIMIAAEEDDPLKSS</sequence>
<proteinExistence type="predicted"/>
<evidence type="ECO:0000313" key="1">
    <source>
        <dbReference type="EMBL" id="KAF9529963.1"/>
    </source>
</evidence>
<comment type="caution">
    <text evidence="1">The sequence shown here is derived from an EMBL/GenBank/DDBJ whole genome shotgun (WGS) entry which is preliminary data.</text>
</comment>